<evidence type="ECO:0000313" key="1">
    <source>
        <dbReference type="EMBL" id="BDV43925.1"/>
    </source>
</evidence>
<dbReference type="SUPFAM" id="SSF140663">
    <property type="entry name" value="TTHA0068-like"/>
    <property type="match status" value="1"/>
</dbReference>
<proteinExistence type="predicted"/>
<reference evidence="1 2" key="1">
    <citation type="submission" date="2022-12" db="EMBL/GenBank/DDBJ databases">
        <title>Polyphasic characterization of Geotalea uranireducens NIT-SL11 newly isolated from a complex of sewage sludge and microbially reduced graphene oxide.</title>
        <authorList>
            <person name="Xie L."/>
            <person name="Yoshida N."/>
            <person name="Meng L."/>
        </authorList>
    </citation>
    <scope>NUCLEOTIDE SEQUENCE [LARGE SCALE GENOMIC DNA]</scope>
    <source>
        <strain evidence="1 2">NIT-SL11</strain>
    </source>
</reference>
<dbReference type="InterPro" id="IPR005500">
    <property type="entry name" value="DUF309"/>
</dbReference>
<dbReference type="EMBL" id="AP027151">
    <property type="protein sequence ID" value="BDV43925.1"/>
    <property type="molecule type" value="Genomic_DNA"/>
</dbReference>
<protein>
    <recommendedName>
        <fullName evidence="3">DUF309 domain-containing protein</fullName>
    </recommendedName>
</protein>
<dbReference type="Pfam" id="PF03745">
    <property type="entry name" value="DUF309"/>
    <property type="match status" value="1"/>
</dbReference>
<sequence>MQRSDNDPAGEELRRGIVEFNRGAWFQCHETFEELWVGAGGAERSFYQGVLQVAVALHHWREGNYRGALHLCASAQQLLHRAEPCCGGVDVTRLIGDTARFGAALAAAGPAGMAALSAALIPRLHPCPDRTP</sequence>
<evidence type="ECO:0000313" key="2">
    <source>
        <dbReference type="Proteomes" id="UP001317705"/>
    </source>
</evidence>
<keyword evidence="2" id="KW-1185">Reference proteome</keyword>
<evidence type="ECO:0008006" key="3">
    <source>
        <dbReference type="Google" id="ProtNLM"/>
    </source>
</evidence>
<accession>A0ABM8ENX8</accession>
<dbReference type="PANTHER" id="PTHR34796">
    <property type="entry name" value="EXPRESSED PROTEIN"/>
    <property type="match status" value="1"/>
</dbReference>
<organism evidence="1 2">
    <name type="scientific">Geotalea uraniireducens</name>
    <dbReference type="NCBI Taxonomy" id="351604"/>
    <lineage>
        <taxon>Bacteria</taxon>
        <taxon>Pseudomonadati</taxon>
        <taxon>Thermodesulfobacteriota</taxon>
        <taxon>Desulfuromonadia</taxon>
        <taxon>Geobacterales</taxon>
        <taxon>Geobacteraceae</taxon>
        <taxon>Geotalea</taxon>
    </lineage>
</organism>
<gene>
    <name evidence="1" type="ORF">GURASL_28480</name>
</gene>
<dbReference type="PANTHER" id="PTHR34796:SF1">
    <property type="entry name" value="EXPRESSED PROTEIN"/>
    <property type="match status" value="1"/>
</dbReference>
<dbReference type="Proteomes" id="UP001317705">
    <property type="component" value="Chromosome"/>
</dbReference>
<dbReference type="Gene3D" id="1.10.3450.10">
    <property type="entry name" value="TTHA0068-like"/>
    <property type="match status" value="1"/>
</dbReference>
<name>A0ABM8ENX8_9BACT</name>
<dbReference type="InterPro" id="IPR023203">
    <property type="entry name" value="TTHA0068_sf"/>
</dbReference>
<dbReference type="RefSeq" id="WP_282000042.1">
    <property type="nucleotide sequence ID" value="NZ_AP027151.1"/>
</dbReference>